<protein>
    <submittedName>
        <fullName evidence="5">Glycosidase</fullName>
    </submittedName>
</protein>
<gene>
    <name evidence="5" type="ordered locus">FraEuI1c_0637</name>
</gene>
<dbReference type="Proteomes" id="UP000002484">
    <property type="component" value="Chromosome"/>
</dbReference>
<keyword evidence="1 3" id="KW-0378">Hydrolase</keyword>
<keyword evidence="2 3" id="KW-0326">Glycosidase</keyword>
<evidence type="ECO:0000313" key="5">
    <source>
        <dbReference type="EMBL" id="ADP78715.1"/>
    </source>
</evidence>
<dbReference type="RefSeq" id="WP_013421837.1">
    <property type="nucleotide sequence ID" value="NC_014666.1"/>
</dbReference>
<dbReference type="STRING" id="298654.FraEuI1c_0637"/>
<evidence type="ECO:0000256" key="1">
    <source>
        <dbReference type="ARBA" id="ARBA00022801"/>
    </source>
</evidence>
<dbReference type="Gene3D" id="3.20.20.80">
    <property type="entry name" value="Glycosidases"/>
    <property type="match status" value="1"/>
</dbReference>
<dbReference type="Pfam" id="PF02156">
    <property type="entry name" value="Glyco_hydro_26"/>
    <property type="match status" value="1"/>
</dbReference>
<dbReference type="GO" id="GO:0004553">
    <property type="term" value="F:hydrolase activity, hydrolyzing O-glycosyl compounds"/>
    <property type="evidence" value="ECO:0007669"/>
    <property type="project" value="InterPro"/>
</dbReference>
<proteinExistence type="inferred from homology"/>
<accession>E3JCL9</accession>
<feature type="domain" description="GH26" evidence="4">
    <location>
        <begin position="36"/>
        <end position="339"/>
    </location>
</feature>
<dbReference type="HOGENOM" id="CLU_033703_0_0_11"/>
<dbReference type="InterPro" id="IPR017853">
    <property type="entry name" value="GH"/>
</dbReference>
<dbReference type="EMBL" id="CP002299">
    <property type="protein sequence ID" value="ADP78715.1"/>
    <property type="molecule type" value="Genomic_DNA"/>
</dbReference>
<feature type="active site" description="Nucleophile" evidence="3">
    <location>
        <position position="270"/>
    </location>
</feature>
<dbReference type="PROSITE" id="PS51764">
    <property type="entry name" value="GH26"/>
    <property type="match status" value="1"/>
</dbReference>
<dbReference type="PROSITE" id="PS51257">
    <property type="entry name" value="PROKAR_LIPOPROTEIN"/>
    <property type="match status" value="1"/>
</dbReference>
<organism evidence="5 6">
    <name type="scientific">Pseudofrankia inefficax (strain DSM 45817 / CECT 9037 / DDB 130130 / EuI1c)</name>
    <name type="common">Frankia inefficax</name>
    <dbReference type="NCBI Taxonomy" id="298654"/>
    <lineage>
        <taxon>Bacteria</taxon>
        <taxon>Bacillati</taxon>
        <taxon>Actinomycetota</taxon>
        <taxon>Actinomycetes</taxon>
        <taxon>Frankiales</taxon>
        <taxon>Frankiaceae</taxon>
        <taxon>Pseudofrankia</taxon>
    </lineage>
</organism>
<dbReference type="KEGG" id="fri:FraEuI1c_0637"/>
<evidence type="ECO:0000256" key="2">
    <source>
        <dbReference type="ARBA" id="ARBA00023295"/>
    </source>
</evidence>
<dbReference type="SUPFAM" id="SSF51445">
    <property type="entry name" value="(Trans)glycosidases"/>
    <property type="match status" value="1"/>
</dbReference>
<sequence precursor="true">MLRASRARDAGPALVVALLLVVAGLSACSHPAPRRPSAPVAVANPSVAGTGVRWASGANGNFPDEIQPWAAWTGRPVDLAMIFTSRTDWNSVEAPDWPLNAFTRAAWPGQISIAQPLWPDSGGNERDCAAGAYDEHWHQFGENLLKYGRGDAIVRLGWEFNGDWYDWYPRNVDVWKRCYQRTVTALRAAAPDVRIDWTMTMHRDDLPRGGDVWSAYPGDAYVDIIGIDYYDMSPPAPTQGLWDRLCVAPSGLCTVIQQARARGKKFSVPEWGVVSGAGGGGDNPFFVQKMYAMFQANAGILAYEAYFNNADADNVRSSLLNPTLNPRSAQRYLQLFGPG</sequence>
<comment type="similarity">
    <text evidence="3">Belongs to the glycosyl hydrolase 26 family.</text>
</comment>
<dbReference type="eggNOG" id="COG4124">
    <property type="taxonomic scope" value="Bacteria"/>
</dbReference>
<keyword evidence="6" id="KW-1185">Reference proteome</keyword>
<dbReference type="InParanoid" id="E3JCL9"/>
<dbReference type="InterPro" id="IPR022790">
    <property type="entry name" value="GH26_dom"/>
</dbReference>
<name>E3JCL9_PSEI1</name>
<evidence type="ECO:0000256" key="3">
    <source>
        <dbReference type="PROSITE-ProRule" id="PRU01100"/>
    </source>
</evidence>
<evidence type="ECO:0000313" key="6">
    <source>
        <dbReference type="Proteomes" id="UP000002484"/>
    </source>
</evidence>
<reference evidence="5 6" key="1">
    <citation type="submission" date="2010-10" db="EMBL/GenBank/DDBJ databases">
        <title>Complete sequence of Frankia sp. EuI1c.</title>
        <authorList>
            <consortium name="US DOE Joint Genome Institute"/>
            <person name="Lucas S."/>
            <person name="Copeland A."/>
            <person name="Lapidus A."/>
            <person name="Cheng J.-F."/>
            <person name="Bruce D."/>
            <person name="Goodwin L."/>
            <person name="Pitluck S."/>
            <person name="Chertkov O."/>
            <person name="Detter J.C."/>
            <person name="Han C."/>
            <person name="Tapia R."/>
            <person name="Land M."/>
            <person name="Hauser L."/>
            <person name="Jeffries C."/>
            <person name="Kyrpides N."/>
            <person name="Ivanova N."/>
            <person name="Mikhailova N."/>
            <person name="Beauchemin N."/>
            <person name="Sen A."/>
            <person name="Sur S.A."/>
            <person name="Gtari M."/>
            <person name="Wall L."/>
            <person name="Tisa L."/>
            <person name="Woyke T."/>
        </authorList>
    </citation>
    <scope>NUCLEOTIDE SEQUENCE [LARGE SCALE GENOMIC DNA]</scope>
    <source>
        <strain evidence="6">DSM 45817 / CECT 9037 / EuI1c</strain>
    </source>
</reference>
<evidence type="ECO:0000259" key="4">
    <source>
        <dbReference type="PROSITE" id="PS51764"/>
    </source>
</evidence>
<feature type="active site" description="Proton donor" evidence="3">
    <location>
        <position position="159"/>
    </location>
</feature>
<dbReference type="AlphaFoldDB" id="E3JCL9"/>